<proteinExistence type="predicted"/>
<evidence type="ECO:0000256" key="2">
    <source>
        <dbReference type="SAM" id="MobiDB-lite"/>
    </source>
</evidence>
<evidence type="ECO:0000313" key="3">
    <source>
        <dbReference type="EMBL" id="CAK79245.1"/>
    </source>
</evidence>
<accession>A0D878</accession>
<protein>
    <submittedName>
        <fullName evidence="3">Uncharacterized protein</fullName>
    </submittedName>
</protein>
<sequence length="751" mass="91439">MMEERSKSRSNTGSFANITFKLKLSQEQILKSNPEAQNNFQVFLKLLHGPSDGDQPPLDREYEMELDEKDKESMIYQTKIKVLQKSKYRYQYCQKNDQDTISEKYFRGYQYSPDDPFEVDQWNKQWCKYSLIDEKLINFSGYMVYIYTKENNENNMIKLEKDANNKMSCKEIIEWDKGQKSRQMSFIQIQLELNNQPKVRKSINFNQEAEKQKIDESLSKRIDEYLSSVYVNDQKNHSSNLISVEYKIDSNVKRRLENYSRLFDEVKRYEEELKFKKQDMETLEQKSKNQKYELKNLKLELEEKEKELDKKKQELEEKKQELEIFKNQNKQKKQYLQDKQNYYESRLKQLESKNEMDRIRLEQENIDIQLKHKEEMNKFMSENKEILEQLKNQNKIEFDNFKQYSEKIIQQYITQYEEANQKLMELEYKNVNFSSEEITIQAEDFNQFSEEEQNNLQELQKRLKIYESKVVEMKEENECIKERLGKKNLQIKQKCISSIDELKKCQELLEKCQQESQIMGEEKQIEINIREDKQNRYQEQLKFVQSKLKKQEDELNKYRKALEDLEKKFEEEQQKNKDQQVKFESDILQLKQDYDKTMNEMHAQIQQKLDQQEENQKELQKKANQQQRQKMDFKANQKYERILNEIPTKNEFYKRFISFLPYKKSPKQKPVLDAYRQSQQIIQEISTQLLQVQEHKIQNHNDLCVEIISELQTTYSNSDAIENLLNENFLKLDQFKKLHQKLRIKRYLKYH</sequence>
<feature type="region of interest" description="Disordered" evidence="2">
    <location>
        <begin position="609"/>
        <end position="631"/>
    </location>
</feature>
<dbReference type="HOGENOM" id="CLU_370681_0_0_1"/>
<feature type="compositionally biased region" description="Basic and acidic residues" evidence="2">
    <location>
        <begin position="610"/>
        <end position="621"/>
    </location>
</feature>
<evidence type="ECO:0000313" key="4">
    <source>
        <dbReference type="Proteomes" id="UP000000600"/>
    </source>
</evidence>
<reference evidence="3 4" key="1">
    <citation type="journal article" date="2006" name="Nature">
        <title>Global trends of whole-genome duplications revealed by the ciliate Paramecium tetraurelia.</title>
        <authorList>
            <consortium name="Genoscope"/>
            <person name="Aury J.-M."/>
            <person name="Jaillon O."/>
            <person name="Duret L."/>
            <person name="Noel B."/>
            <person name="Jubin C."/>
            <person name="Porcel B.M."/>
            <person name="Segurens B."/>
            <person name="Daubin V."/>
            <person name="Anthouard V."/>
            <person name="Aiach N."/>
            <person name="Arnaiz O."/>
            <person name="Billaut A."/>
            <person name="Beisson J."/>
            <person name="Blanc I."/>
            <person name="Bouhouche K."/>
            <person name="Camara F."/>
            <person name="Duharcourt S."/>
            <person name="Guigo R."/>
            <person name="Gogendeau D."/>
            <person name="Katinka M."/>
            <person name="Keller A.-M."/>
            <person name="Kissmehl R."/>
            <person name="Klotz C."/>
            <person name="Koll F."/>
            <person name="Le Moue A."/>
            <person name="Lepere C."/>
            <person name="Malinsky S."/>
            <person name="Nowacki M."/>
            <person name="Nowak J.K."/>
            <person name="Plattner H."/>
            <person name="Poulain J."/>
            <person name="Ruiz F."/>
            <person name="Serrano V."/>
            <person name="Zagulski M."/>
            <person name="Dessen P."/>
            <person name="Betermier M."/>
            <person name="Weissenbach J."/>
            <person name="Scarpelli C."/>
            <person name="Schachter V."/>
            <person name="Sperling L."/>
            <person name="Meyer E."/>
            <person name="Cohen J."/>
            <person name="Wincker P."/>
        </authorList>
    </citation>
    <scope>NUCLEOTIDE SEQUENCE [LARGE SCALE GENOMIC DNA]</scope>
    <source>
        <strain evidence="3 4">Stock d4-2</strain>
    </source>
</reference>
<dbReference type="AlphaFoldDB" id="A0D878"/>
<dbReference type="Proteomes" id="UP000000600">
    <property type="component" value="Unassembled WGS sequence"/>
</dbReference>
<keyword evidence="4" id="KW-1185">Reference proteome</keyword>
<keyword evidence="1" id="KW-0175">Coiled coil</keyword>
<dbReference type="OrthoDB" id="313163at2759"/>
<dbReference type="InParanoid" id="A0D878"/>
<dbReference type="GeneID" id="5032427"/>
<dbReference type="STRING" id="5888.A0D878"/>
<feature type="coiled-coil region" evidence="1">
    <location>
        <begin position="252"/>
        <end position="483"/>
    </location>
</feature>
<organism evidence="3 4">
    <name type="scientific">Paramecium tetraurelia</name>
    <dbReference type="NCBI Taxonomy" id="5888"/>
    <lineage>
        <taxon>Eukaryota</taxon>
        <taxon>Sar</taxon>
        <taxon>Alveolata</taxon>
        <taxon>Ciliophora</taxon>
        <taxon>Intramacronucleata</taxon>
        <taxon>Oligohymenophorea</taxon>
        <taxon>Peniculida</taxon>
        <taxon>Parameciidae</taxon>
        <taxon>Paramecium</taxon>
    </lineage>
</organism>
<dbReference type="RefSeq" id="XP_001446642.1">
    <property type="nucleotide sequence ID" value="XM_001446605.1"/>
</dbReference>
<name>A0D878_PARTE</name>
<gene>
    <name evidence="3" type="ORF">GSPATT00014212001</name>
</gene>
<dbReference type="EMBL" id="CT868319">
    <property type="protein sequence ID" value="CAK79245.1"/>
    <property type="molecule type" value="Genomic_DNA"/>
</dbReference>
<dbReference type="OMA" id="MKEENEC"/>
<evidence type="ECO:0000256" key="1">
    <source>
        <dbReference type="SAM" id="Coils"/>
    </source>
</evidence>
<dbReference type="KEGG" id="ptm:GSPATT00014212001"/>